<evidence type="ECO:0000256" key="11">
    <source>
        <dbReference type="ARBA" id="ARBA00023012"/>
    </source>
</evidence>
<evidence type="ECO:0000259" key="13">
    <source>
        <dbReference type="PROSITE" id="PS50109"/>
    </source>
</evidence>
<dbReference type="InterPro" id="IPR036890">
    <property type="entry name" value="HATPase_C_sf"/>
</dbReference>
<dbReference type="InterPro" id="IPR035965">
    <property type="entry name" value="PAS-like_dom_sf"/>
</dbReference>
<dbReference type="PROSITE" id="PS50109">
    <property type="entry name" value="HIS_KIN"/>
    <property type="match status" value="1"/>
</dbReference>
<dbReference type="Pfam" id="PF13185">
    <property type="entry name" value="GAF_2"/>
    <property type="match status" value="1"/>
</dbReference>
<feature type="domain" description="PAS" evidence="14">
    <location>
        <begin position="3"/>
        <end position="79"/>
    </location>
</feature>
<dbReference type="SUPFAM" id="SSF55781">
    <property type="entry name" value="GAF domain-like"/>
    <property type="match status" value="1"/>
</dbReference>
<dbReference type="InterPro" id="IPR003018">
    <property type="entry name" value="GAF"/>
</dbReference>
<dbReference type="AlphaFoldDB" id="A0A9E4ZEX8"/>
<keyword evidence="8" id="KW-0418">Kinase</keyword>
<evidence type="ECO:0000256" key="8">
    <source>
        <dbReference type="ARBA" id="ARBA00022777"/>
    </source>
</evidence>
<dbReference type="CDD" id="cd00075">
    <property type="entry name" value="HATPase"/>
    <property type="match status" value="1"/>
</dbReference>
<dbReference type="InterPro" id="IPR004358">
    <property type="entry name" value="Sig_transdc_His_kin-like_C"/>
</dbReference>
<dbReference type="InterPro" id="IPR003661">
    <property type="entry name" value="HisK_dim/P_dom"/>
</dbReference>
<keyword evidence="10" id="KW-1133">Transmembrane helix</keyword>
<dbReference type="GO" id="GO:0005524">
    <property type="term" value="F:ATP binding"/>
    <property type="evidence" value="ECO:0007669"/>
    <property type="project" value="UniProtKB-KW"/>
</dbReference>
<reference evidence="15" key="2">
    <citation type="submission" date="2021-04" db="EMBL/GenBank/DDBJ databases">
        <authorList>
            <person name="Dong X."/>
        </authorList>
    </citation>
    <scope>NUCLEOTIDE SEQUENCE</scope>
    <source>
        <strain evidence="15">LLY</strain>
    </source>
</reference>
<dbReference type="SMART" id="SM00091">
    <property type="entry name" value="PAS"/>
    <property type="match status" value="1"/>
</dbReference>
<proteinExistence type="predicted"/>
<evidence type="ECO:0000259" key="14">
    <source>
        <dbReference type="PROSITE" id="PS50112"/>
    </source>
</evidence>
<evidence type="ECO:0000256" key="10">
    <source>
        <dbReference type="ARBA" id="ARBA00022989"/>
    </source>
</evidence>
<keyword evidence="9" id="KW-0067">ATP-binding</keyword>
<dbReference type="SUPFAM" id="SSF55785">
    <property type="entry name" value="PYP-like sensor domain (PAS domain)"/>
    <property type="match status" value="1"/>
</dbReference>
<evidence type="ECO:0000313" key="16">
    <source>
        <dbReference type="Proteomes" id="UP001056766"/>
    </source>
</evidence>
<keyword evidence="7" id="KW-0547">Nucleotide-binding</keyword>
<dbReference type="NCBIfam" id="TIGR00229">
    <property type="entry name" value="sensory_box"/>
    <property type="match status" value="1"/>
</dbReference>
<evidence type="ECO:0000256" key="12">
    <source>
        <dbReference type="ARBA" id="ARBA00023136"/>
    </source>
</evidence>
<dbReference type="Gene3D" id="3.30.565.10">
    <property type="entry name" value="Histidine kinase-like ATPase, C-terminal domain"/>
    <property type="match status" value="1"/>
</dbReference>
<dbReference type="SUPFAM" id="SSF47384">
    <property type="entry name" value="Homodimeric domain of signal transducing histidine kinase"/>
    <property type="match status" value="1"/>
</dbReference>
<dbReference type="GO" id="GO:0006355">
    <property type="term" value="P:regulation of DNA-templated transcription"/>
    <property type="evidence" value="ECO:0007669"/>
    <property type="project" value="InterPro"/>
</dbReference>
<dbReference type="InterPro" id="IPR003594">
    <property type="entry name" value="HATPase_dom"/>
</dbReference>
<evidence type="ECO:0000256" key="7">
    <source>
        <dbReference type="ARBA" id="ARBA00022741"/>
    </source>
</evidence>
<dbReference type="InterPro" id="IPR029016">
    <property type="entry name" value="GAF-like_dom_sf"/>
</dbReference>
<dbReference type="SMART" id="SM00065">
    <property type="entry name" value="GAF"/>
    <property type="match status" value="1"/>
</dbReference>
<dbReference type="GO" id="GO:0000155">
    <property type="term" value="F:phosphorelay sensor kinase activity"/>
    <property type="evidence" value="ECO:0007669"/>
    <property type="project" value="InterPro"/>
</dbReference>
<feature type="domain" description="Histidine kinase" evidence="13">
    <location>
        <begin position="313"/>
        <end position="523"/>
    </location>
</feature>
<sequence>MESENEYRMIFESSPLGIIYFDENGMITFCNEKLTSILNMQKKDIFSSNMNDIFTDEDMQNVIETALSGKPIHHQINFHPPGKDDAIEIELYCSPGTSGQGTSHGTVCILQDVTSRVELQNALKLDEYRLEALLELEQMTEAPMQQIADFVHEQAVRLTQSTIGYIAFLNEDESLLTMHTWSNSVMHECTIPDKKFVYTVKNIGLWGEPIRQRKPFIVNDYLAPDPLKKGFPPGHVELYNYLTIPVFEGERIVATAGVGNKDGDYDRSDVRQLTLLMQGLWNLMQRREAIENLRNHADQLKKSNEMKDLFTDILRHDLLNPAGIVKGYTDILLESEEDEERMKILQTIDRNNEKLIDMIKSAASFAKLDTIENIEFKDMDIALMLKKILESLKLQIDERGMDIEVRPDSAYMAKVNPMIEEVFVNLLSNAIKYSPEKERVIIDILDSGDEWKVTVTDFGPGIADEDKLKLFERFKRVDKSGVKGTGLGLAIAKKITELHGGHIGVENNPAAKGSVFWVTVKKA</sequence>
<dbReference type="Pfam" id="PF00989">
    <property type="entry name" value="PAS"/>
    <property type="match status" value="1"/>
</dbReference>
<keyword evidence="16" id="KW-1185">Reference proteome</keyword>
<keyword evidence="11" id="KW-0902">Two-component regulatory system</keyword>
<dbReference type="PANTHER" id="PTHR42878">
    <property type="entry name" value="TWO-COMPONENT HISTIDINE KINASE"/>
    <property type="match status" value="1"/>
</dbReference>
<dbReference type="RefSeq" id="WP_250867980.1">
    <property type="nucleotide sequence ID" value="NZ_JAGSOI010000019.1"/>
</dbReference>
<dbReference type="GO" id="GO:0016020">
    <property type="term" value="C:membrane"/>
    <property type="evidence" value="ECO:0007669"/>
    <property type="project" value="UniProtKB-SubCell"/>
</dbReference>
<evidence type="ECO:0000256" key="5">
    <source>
        <dbReference type="ARBA" id="ARBA00022679"/>
    </source>
</evidence>
<name>A0A9E4ZEX8_9EURY</name>
<dbReference type="GO" id="GO:0000156">
    <property type="term" value="F:phosphorelay response regulator activity"/>
    <property type="evidence" value="ECO:0007669"/>
    <property type="project" value="TreeGrafter"/>
</dbReference>
<dbReference type="FunFam" id="3.30.565.10:FF:000006">
    <property type="entry name" value="Sensor histidine kinase WalK"/>
    <property type="match status" value="1"/>
</dbReference>
<evidence type="ECO:0000256" key="3">
    <source>
        <dbReference type="ARBA" id="ARBA00012438"/>
    </source>
</evidence>
<evidence type="ECO:0000256" key="4">
    <source>
        <dbReference type="ARBA" id="ARBA00022553"/>
    </source>
</evidence>
<accession>A0A9E4ZEX8</accession>
<evidence type="ECO:0000256" key="1">
    <source>
        <dbReference type="ARBA" id="ARBA00000085"/>
    </source>
</evidence>
<dbReference type="CDD" id="cd00130">
    <property type="entry name" value="PAS"/>
    <property type="match status" value="1"/>
</dbReference>
<gene>
    <name evidence="15" type="ORF">KDK67_06385</name>
</gene>
<evidence type="ECO:0000256" key="2">
    <source>
        <dbReference type="ARBA" id="ARBA00004141"/>
    </source>
</evidence>
<dbReference type="PANTHER" id="PTHR42878:SF7">
    <property type="entry name" value="SENSOR HISTIDINE KINASE GLRK"/>
    <property type="match status" value="1"/>
</dbReference>
<comment type="caution">
    <text evidence="15">The sequence shown here is derived from an EMBL/GenBank/DDBJ whole genome shotgun (WGS) entry which is preliminary data.</text>
</comment>
<dbReference type="PROSITE" id="PS50112">
    <property type="entry name" value="PAS"/>
    <property type="match status" value="1"/>
</dbReference>
<keyword evidence="12" id="KW-0472">Membrane</keyword>
<dbReference type="SUPFAM" id="SSF55874">
    <property type="entry name" value="ATPase domain of HSP90 chaperone/DNA topoisomerase II/histidine kinase"/>
    <property type="match status" value="1"/>
</dbReference>
<dbReference type="PRINTS" id="PR00344">
    <property type="entry name" value="BCTRLSENSOR"/>
</dbReference>
<dbReference type="Gene3D" id="3.30.450.40">
    <property type="match status" value="1"/>
</dbReference>
<dbReference type="SMART" id="SM00387">
    <property type="entry name" value="HATPase_c"/>
    <property type="match status" value="1"/>
</dbReference>
<dbReference type="EC" id="2.7.13.3" evidence="3"/>
<dbReference type="GO" id="GO:0030295">
    <property type="term" value="F:protein kinase activator activity"/>
    <property type="evidence" value="ECO:0007669"/>
    <property type="project" value="TreeGrafter"/>
</dbReference>
<dbReference type="InterPro" id="IPR050351">
    <property type="entry name" value="BphY/WalK/GraS-like"/>
</dbReference>
<evidence type="ECO:0000256" key="6">
    <source>
        <dbReference type="ARBA" id="ARBA00022692"/>
    </source>
</evidence>
<comment type="subcellular location">
    <subcellularLocation>
        <location evidence="2">Membrane</location>
        <topology evidence="2">Multi-pass membrane protein</topology>
    </subcellularLocation>
</comment>
<dbReference type="SMART" id="SM00388">
    <property type="entry name" value="HisKA"/>
    <property type="match status" value="1"/>
</dbReference>
<evidence type="ECO:0000256" key="9">
    <source>
        <dbReference type="ARBA" id="ARBA00022840"/>
    </source>
</evidence>
<protein>
    <recommendedName>
        <fullName evidence="3">histidine kinase</fullName>
        <ecNumber evidence="3">2.7.13.3</ecNumber>
    </recommendedName>
</protein>
<organism evidence="15 16">
    <name type="scientific">Methanococcoides seepicolus</name>
    <dbReference type="NCBI Taxonomy" id="2828780"/>
    <lineage>
        <taxon>Archaea</taxon>
        <taxon>Methanobacteriati</taxon>
        <taxon>Methanobacteriota</taxon>
        <taxon>Stenosarchaea group</taxon>
        <taxon>Methanomicrobia</taxon>
        <taxon>Methanosarcinales</taxon>
        <taxon>Methanosarcinaceae</taxon>
        <taxon>Methanococcoides</taxon>
    </lineage>
</organism>
<dbReference type="Gene3D" id="1.10.287.130">
    <property type="match status" value="1"/>
</dbReference>
<dbReference type="EMBL" id="JAGSOI010000019">
    <property type="protein sequence ID" value="MCM1986628.1"/>
    <property type="molecule type" value="Genomic_DNA"/>
</dbReference>
<dbReference type="InterPro" id="IPR000014">
    <property type="entry name" value="PAS"/>
</dbReference>
<dbReference type="InterPro" id="IPR005467">
    <property type="entry name" value="His_kinase_dom"/>
</dbReference>
<dbReference type="GO" id="GO:0007234">
    <property type="term" value="P:osmosensory signaling via phosphorelay pathway"/>
    <property type="evidence" value="ECO:0007669"/>
    <property type="project" value="TreeGrafter"/>
</dbReference>
<evidence type="ECO:0000313" key="15">
    <source>
        <dbReference type="EMBL" id="MCM1986628.1"/>
    </source>
</evidence>
<reference evidence="15" key="1">
    <citation type="journal article" date="2021" name="mSystems">
        <title>Bacteria and Archaea Synergistically Convert Glycine Betaine to Biogenic Methane in the Formosa Cold Seep of the South China Sea.</title>
        <authorList>
            <person name="Li L."/>
            <person name="Zhang W."/>
            <person name="Zhang S."/>
            <person name="Song L."/>
            <person name="Sun Q."/>
            <person name="Zhang H."/>
            <person name="Xiang H."/>
            <person name="Dong X."/>
        </authorList>
    </citation>
    <scope>NUCLEOTIDE SEQUENCE</scope>
    <source>
        <strain evidence="15">LLY</strain>
    </source>
</reference>
<dbReference type="Proteomes" id="UP001056766">
    <property type="component" value="Unassembled WGS sequence"/>
</dbReference>
<keyword evidence="6" id="KW-0812">Transmembrane</keyword>
<dbReference type="Gene3D" id="3.30.450.20">
    <property type="entry name" value="PAS domain"/>
    <property type="match status" value="1"/>
</dbReference>
<dbReference type="Pfam" id="PF00512">
    <property type="entry name" value="HisKA"/>
    <property type="match status" value="1"/>
</dbReference>
<comment type="catalytic activity">
    <reaction evidence="1">
        <text>ATP + protein L-histidine = ADP + protein N-phospho-L-histidine.</text>
        <dbReference type="EC" id="2.7.13.3"/>
    </reaction>
</comment>
<dbReference type="Pfam" id="PF02518">
    <property type="entry name" value="HATPase_c"/>
    <property type="match status" value="1"/>
</dbReference>
<dbReference type="InterPro" id="IPR013767">
    <property type="entry name" value="PAS_fold"/>
</dbReference>
<keyword evidence="4" id="KW-0597">Phosphoprotein</keyword>
<dbReference type="InterPro" id="IPR036097">
    <property type="entry name" value="HisK_dim/P_sf"/>
</dbReference>
<keyword evidence="5" id="KW-0808">Transferase</keyword>